<dbReference type="AlphaFoldDB" id="A0A523ZIX1"/>
<organism evidence="2 3">
    <name type="scientific">Aerophobetes bacterium</name>
    <dbReference type="NCBI Taxonomy" id="2030807"/>
    <lineage>
        <taxon>Bacteria</taxon>
        <taxon>Candidatus Aerophobota</taxon>
    </lineage>
</organism>
<dbReference type="SUPFAM" id="SSF56300">
    <property type="entry name" value="Metallo-dependent phosphatases"/>
    <property type="match status" value="1"/>
</dbReference>
<dbReference type="InterPro" id="IPR004843">
    <property type="entry name" value="Calcineurin-like_PHP"/>
</dbReference>
<accession>A0A523ZIX1</accession>
<dbReference type="InterPro" id="IPR050341">
    <property type="entry name" value="PP1_catalytic_subunit"/>
</dbReference>
<gene>
    <name evidence="2" type="ORF">E3I16_00455</name>
</gene>
<feature type="domain" description="Serine/threonine specific protein phosphatases" evidence="1">
    <location>
        <begin position="44"/>
        <end position="335"/>
    </location>
</feature>
<dbReference type="EMBL" id="SOHY01000028">
    <property type="protein sequence ID" value="TEU03724.1"/>
    <property type="molecule type" value="Genomic_DNA"/>
</dbReference>
<dbReference type="Gene3D" id="3.60.21.10">
    <property type="match status" value="1"/>
</dbReference>
<feature type="non-terminal residue" evidence="2">
    <location>
        <position position="1"/>
    </location>
</feature>
<dbReference type="InterPro" id="IPR006186">
    <property type="entry name" value="Ser/Thr-sp_prot-phosphatase"/>
</dbReference>
<sequence>SRNNKRLLYSDGRNCPEALVDICLQGHIMLNMRIKELIEKASFLNADDFSALIGEVNVILEKEREEGKTGEQVIRGGLVYLPLKGKALLVGDLHGDMKSLTYILARSGYMEEKNENSPYLVFLGDYGDRGEESIEVYCLILKLKNLFRKKIILLRGNHEGPRDLKVHPHDLPFFLVRKYGDKGKEIYARLQELFDRLHHSVIVEGKYLMLHGGLPQGINSVDEIAYAHQTHPRTDYLKEILWNDPGERKEDYPSPRGAGRIFGEKLTMDILTKLGVRTLIRSHQPCEGVSVGQAGRILTLFSRKGPPYYNSQAAYLEIALSKGVKSGYELAKEAHFF</sequence>
<dbReference type="Pfam" id="PF00149">
    <property type="entry name" value="Metallophos"/>
    <property type="match status" value="1"/>
</dbReference>
<dbReference type="Proteomes" id="UP000316674">
    <property type="component" value="Unassembled WGS sequence"/>
</dbReference>
<dbReference type="PRINTS" id="PR00114">
    <property type="entry name" value="STPHPHTASE"/>
</dbReference>
<dbReference type="PANTHER" id="PTHR11668:SF496">
    <property type="entry name" value="SERINE_THREONINE-PROTEIN PHOSPHATASE"/>
    <property type="match status" value="1"/>
</dbReference>
<evidence type="ECO:0000313" key="3">
    <source>
        <dbReference type="Proteomes" id="UP000316674"/>
    </source>
</evidence>
<dbReference type="CDD" id="cd00144">
    <property type="entry name" value="MPP_PPP_family"/>
    <property type="match status" value="1"/>
</dbReference>
<name>A0A523ZIX1_UNCAE</name>
<protein>
    <submittedName>
        <fullName evidence="2">Serine/threonine protein phosphatase</fullName>
    </submittedName>
</protein>
<dbReference type="PANTHER" id="PTHR11668">
    <property type="entry name" value="SERINE/THREONINE PROTEIN PHOSPHATASE"/>
    <property type="match status" value="1"/>
</dbReference>
<dbReference type="InterPro" id="IPR029052">
    <property type="entry name" value="Metallo-depent_PP-like"/>
</dbReference>
<proteinExistence type="predicted"/>
<reference evidence="2 3" key="1">
    <citation type="submission" date="2019-03" db="EMBL/GenBank/DDBJ databases">
        <title>Metabolic potential of uncultured bacteria and archaea associated with petroleum seepage in deep-sea sediments.</title>
        <authorList>
            <person name="Dong X."/>
            <person name="Hubert C."/>
        </authorList>
    </citation>
    <scope>NUCLEOTIDE SEQUENCE [LARGE SCALE GENOMIC DNA]</scope>
    <source>
        <strain evidence="2">E26_bin6</strain>
    </source>
</reference>
<dbReference type="GO" id="GO:0016787">
    <property type="term" value="F:hydrolase activity"/>
    <property type="evidence" value="ECO:0007669"/>
    <property type="project" value="InterPro"/>
</dbReference>
<dbReference type="SMART" id="SM00156">
    <property type="entry name" value="PP2Ac"/>
    <property type="match status" value="1"/>
</dbReference>
<evidence type="ECO:0000313" key="2">
    <source>
        <dbReference type="EMBL" id="TEU03724.1"/>
    </source>
</evidence>
<evidence type="ECO:0000259" key="1">
    <source>
        <dbReference type="SMART" id="SM00156"/>
    </source>
</evidence>
<comment type="caution">
    <text evidence="2">The sequence shown here is derived from an EMBL/GenBank/DDBJ whole genome shotgun (WGS) entry which is preliminary data.</text>
</comment>